<evidence type="ECO:0000256" key="7">
    <source>
        <dbReference type="PIRSR" id="PIRSR000102-3"/>
    </source>
</evidence>
<dbReference type="PANTHER" id="PTHR43128">
    <property type="entry name" value="L-2-HYDROXYCARBOXYLATE DEHYDROGENASE (NAD(P)(+))"/>
    <property type="match status" value="1"/>
</dbReference>
<gene>
    <name evidence="4" type="primary">mdh</name>
    <name evidence="10" type="ORF">ENO34_02860</name>
</gene>
<dbReference type="PIRSF" id="PIRSF000102">
    <property type="entry name" value="Lac_mal_DH"/>
    <property type="match status" value="1"/>
</dbReference>
<feature type="binding site" evidence="4 7">
    <location>
        <position position="112"/>
    </location>
    <ligand>
        <name>NAD(+)</name>
        <dbReference type="ChEBI" id="CHEBI:57540"/>
    </ligand>
</feature>
<reference evidence="10" key="1">
    <citation type="journal article" date="2020" name="mSystems">
        <title>Genome- and Community-Level Interaction Insights into Carbon Utilization and Element Cycling Functions of Hydrothermarchaeota in Hydrothermal Sediment.</title>
        <authorList>
            <person name="Zhou Z."/>
            <person name="Liu Y."/>
            <person name="Xu W."/>
            <person name="Pan J."/>
            <person name="Luo Z.H."/>
            <person name="Li M."/>
        </authorList>
    </citation>
    <scope>NUCLEOTIDE SEQUENCE [LARGE SCALE GENOMIC DNA]</scope>
    <source>
        <strain evidence="10">SpSt-1257</strain>
    </source>
</reference>
<comment type="caution">
    <text evidence="10">The sequence shown here is derived from an EMBL/GenBank/DDBJ whole genome shotgun (WGS) entry which is preliminary data.</text>
</comment>
<dbReference type="AlphaFoldDB" id="A0A831YDM7"/>
<dbReference type="NCBIfam" id="NF004863">
    <property type="entry name" value="PRK06223.1"/>
    <property type="match status" value="1"/>
</dbReference>
<dbReference type="SUPFAM" id="SSF51735">
    <property type="entry name" value="NAD(P)-binding Rossmann-fold domains"/>
    <property type="match status" value="1"/>
</dbReference>
<dbReference type="Gene3D" id="3.40.50.720">
    <property type="entry name" value="NAD(P)-binding Rossmann-like Domain"/>
    <property type="match status" value="1"/>
</dbReference>
<accession>A0A831YDM7</accession>
<feature type="binding site" evidence="4 7">
    <location>
        <position position="37"/>
    </location>
    <ligand>
        <name>NAD(+)</name>
        <dbReference type="ChEBI" id="CHEBI:57540"/>
    </ligand>
</feature>
<feature type="binding site" evidence="4 6">
    <location>
        <position position="105"/>
    </location>
    <ligand>
        <name>substrate</name>
    </ligand>
</feature>
<dbReference type="InterPro" id="IPR015955">
    <property type="entry name" value="Lactate_DH/Glyco_Ohase_4_C"/>
</dbReference>
<dbReference type="Pfam" id="PF02866">
    <property type="entry name" value="Ldh_1_C"/>
    <property type="match status" value="1"/>
</dbReference>
<protein>
    <recommendedName>
        <fullName evidence="4">Malate dehydrogenase</fullName>
        <ecNumber evidence="4">1.1.1.37</ecNumber>
    </recommendedName>
</protein>
<sequence length="332" mass="36050">MADYKRPTVSIVGAGNVGEHIANLIAIKELANVKLFDLPKKTEDKTFEVVKGKALDLKQMAAAVGVDVDIKGYNVTPDGQGYEPLKDSDIVVITAGFPRKPGMSRDDLLTANVNIIKVIAERVALYAPNAVVIVVSNPVDVLTYVALKITGFSKNKILGMAGVLDTARFKTFISQELKVSVSNINCFVIGGHGDDMVPLLSVSNVGGTPLRDLFTKEKLEELINRTKFGGGEIVNLMGTSAYHAPGASVVQMVESILKDKKAIMPCSVYLEGEDARFYEAYDVCVGLPVKVGAHGWEELIKINLSEEEKAMWQKSVQSVKEGIERVKQLKLI</sequence>
<feature type="domain" description="Lactate/malate dehydrogenase C-terminal" evidence="9">
    <location>
        <begin position="164"/>
        <end position="328"/>
    </location>
</feature>
<dbReference type="GO" id="GO:0030060">
    <property type="term" value="F:L-malate dehydrogenase (NAD+) activity"/>
    <property type="evidence" value="ECO:0007669"/>
    <property type="project" value="UniProtKB-UniRule"/>
</dbReference>
<keyword evidence="3 4" id="KW-0520">NAD</keyword>
<dbReference type="PANTHER" id="PTHR43128:SF16">
    <property type="entry name" value="L-LACTATE DEHYDROGENASE"/>
    <property type="match status" value="1"/>
</dbReference>
<feature type="domain" description="Lactate/malate dehydrogenase N-terminal" evidence="8">
    <location>
        <begin position="9"/>
        <end position="159"/>
    </location>
</feature>
<feature type="binding site" evidence="4 6">
    <location>
        <position position="137"/>
    </location>
    <ligand>
        <name>substrate</name>
    </ligand>
</feature>
<feature type="binding site" evidence="4 7">
    <location>
        <begin position="135"/>
        <end position="137"/>
    </location>
    <ligand>
        <name>NAD(+)</name>
        <dbReference type="ChEBI" id="CHEBI:57540"/>
    </ligand>
</feature>
<evidence type="ECO:0000256" key="1">
    <source>
        <dbReference type="ARBA" id="ARBA00022532"/>
    </source>
</evidence>
<dbReference type="CDD" id="cd01339">
    <property type="entry name" value="LDH-like_MDH"/>
    <property type="match status" value="1"/>
</dbReference>
<comment type="function">
    <text evidence="4">Catalyzes the reversible oxidation of malate to oxaloacetate.</text>
</comment>
<name>A0A831YDM7_9AQUI</name>
<dbReference type="EC" id="1.1.1.37" evidence="4"/>
<evidence type="ECO:0000256" key="2">
    <source>
        <dbReference type="ARBA" id="ARBA00023002"/>
    </source>
</evidence>
<dbReference type="FunFam" id="3.40.50.720:FF:000018">
    <property type="entry name" value="Malate dehydrogenase"/>
    <property type="match status" value="1"/>
</dbReference>
<comment type="catalytic activity">
    <reaction evidence="4">
        <text>(S)-malate + NAD(+) = oxaloacetate + NADH + H(+)</text>
        <dbReference type="Rhea" id="RHEA:21432"/>
        <dbReference type="ChEBI" id="CHEBI:15378"/>
        <dbReference type="ChEBI" id="CHEBI:15589"/>
        <dbReference type="ChEBI" id="CHEBI:16452"/>
        <dbReference type="ChEBI" id="CHEBI:57540"/>
        <dbReference type="ChEBI" id="CHEBI:57945"/>
        <dbReference type="EC" id="1.1.1.37"/>
    </reaction>
</comment>
<dbReference type="Gene3D" id="3.90.110.10">
    <property type="entry name" value="Lactate dehydrogenase/glycoside hydrolase, family 4, C-terminal"/>
    <property type="match status" value="1"/>
</dbReference>
<organism evidence="10">
    <name type="scientific">Sulfurihydrogenibium azorense</name>
    <dbReference type="NCBI Taxonomy" id="309806"/>
    <lineage>
        <taxon>Bacteria</taxon>
        <taxon>Pseudomonadati</taxon>
        <taxon>Aquificota</taxon>
        <taxon>Aquificia</taxon>
        <taxon>Aquificales</taxon>
        <taxon>Hydrogenothermaceae</taxon>
        <taxon>Sulfurihydrogenibium</taxon>
    </lineage>
</organism>
<dbReference type="PRINTS" id="PR00086">
    <property type="entry name" value="LLDHDRGNASE"/>
</dbReference>
<dbReference type="InterPro" id="IPR022383">
    <property type="entry name" value="Lactate/malate_DH_C"/>
</dbReference>
<dbReference type="InterPro" id="IPR011275">
    <property type="entry name" value="Malate_DH_type3"/>
</dbReference>
<evidence type="ECO:0000313" key="10">
    <source>
        <dbReference type="EMBL" id="HEV09323.1"/>
    </source>
</evidence>
<dbReference type="InterPro" id="IPR036291">
    <property type="entry name" value="NAD(P)-bd_dom_sf"/>
</dbReference>
<evidence type="ECO:0000259" key="8">
    <source>
        <dbReference type="Pfam" id="PF00056"/>
    </source>
</evidence>
<dbReference type="SUPFAM" id="SSF56327">
    <property type="entry name" value="LDH C-terminal domain-like"/>
    <property type="match status" value="1"/>
</dbReference>
<dbReference type="GO" id="GO:0004459">
    <property type="term" value="F:L-lactate dehydrogenase (NAD+) activity"/>
    <property type="evidence" value="ECO:0007669"/>
    <property type="project" value="TreeGrafter"/>
</dbReference>
<dbReference type="FunFam" id="3.90.110.10:FF:000004">
    <property type="entry name" value="Malate dehydrogenase"/>
    <property type="match status" value="1"/>
</dbReference>
<dbReference type="Proteomes" id="UP000885621">
    <property type="component" value="Unassembled WGS sequence"/>
</dbReference>
<feature type="active site" description="Proton acceptor" evidence="4 5">
    <location>
        <position position="192"/>
    </location>
</feature>
<evidence type="ECO:0000259" key="9">
    <source>
        <dbReference type="Pfam" id="PF02866"/>
    </source>
</evidence>
<dbReference type="GO" id="GO:0006099">
    <property type="term" value="P:tricarboxylic acid cycle"/>
    <property type="evidence" value="ECO:0007669"/>
    <property type="project" value="UniProtKB-UniRule"/>
</dbReference>
<dbReference type="Pfam" id="PF00056">
    <property type="entry name" value="Ldh_1_N"/>
    <property type="match status" value="1"/>
</dbReference>
<dbReference type="HAMAP" id="MF_00487">
    <property type="entry name" value="Malate_dehydrog_3"/>
    <property type="match status" value="1"/>
</dbReference>
<dbReference type="InterPro" id="IPR001236">
    <property type="entry name" value="Lactate/malate_DH_N"/>
</dbReference>
<evidence type="ECO:0000256" key="6">
    <source>
        <dbReference type="PIRSR" id="PIRSR000102-2"/>
    </source>
</evidence>
<evidence type="ECO:0000256" key="3">
    <source>
        <dbReference type="ARBA" id="ARBA00023027"/>
    </source>
</evidence>
<dbReference type="InterPro" id="IPR001557">
    <property type="entry name" value="L-lactate/malate_DH"/>
</dbReference>
<feature type="binding site" evidence="4 6">
    <location>
        <position position="99"/>
    </location>
    <ligand>
        <name>substrate</name>
    </ligand>
</feature>
<feature type="binding site" evidence="4 6">
    <location>
        <position position="168"/>
    </location>
    <ligand>
        <name>substrate</name>
    </ligand>
</feature>
<dbReference type="GO" id="GO:0006089">
    <property type="term" value="P:lactate metabolic process"/>
    <property type="evidence" value="ECO:0007669"/>
    <property type="project" value="TreeGrafter"/>
</dbReference>
<dbReference type="EMBL" id="DSFC01000161">
    <property type="protein sequence ID" value="HEV09323.1"/>
    <property type="molecule type" value="Genomic_DNA"/>
</dbReference>
<evidence type="ECO:0000256" key="5">
    <source>
        <dbReference type="PIRSR" id="PIRSR000102-1"/>
    </source>
</evidence>
<proteinExistence type="inferred from homology"/>
<evidence type="ECO:0000256" key="4">
    <source>
        <dbReference type="HAMAP-Rule" id="MF_00487"/>
    </source>
</evidence>
<keyword evidence="1 4" id="KW-0816">Tricarboxylic acid cycle</keyword>
<feature type="binding site" evidence="4 7">
    <location>
        <begin position="13"/>
        <end position="18"/>
    </location>
    <ligand>
        <name>NAD(+)</name>
        <dbReference type="ChEBI" id="CHEBI:57540"/>
    </ligand>
</feature>
<keyword evidence="2 4" id="KW-0560">Oxidoreductase</keyword>
<comment type="similarity">
    <text evidence="4">Belongs to the LDH/MDH superfamily. MDH type 3 family.</text>
</comment>